<evidence type="ECO:0000259" key="1">
    <source>
        <dbReference type="Pfam" id="PF15526"/>
    </source>
</evidence>
<dbReference type="InterPro" id="IPR028190">
    <property type="entry name" value="Ntox21"/>
</dbReference>
<protein>
    <recommendedName>
        <fullName evidence="1">Novel toxin 21 domain-containing protein</fullName>
    </recommendedName>
</protein>
<dbReference type="EMBL" id="JACAQD010000011">
    <property type="protein sequence ID" value="NWC32979.1"/>
    <property type="molecule type" value="Genomic_DNA"/>
</dbReference>
<gene>
    <name evidence="2" type="ORF">HX876_11300</name>
</gene>
<dbReference type="Proteomes" id="UP000520592">
    <property type="component" value="Unassembled WGS sequence"/>
</dbReference>
<reference evidence="2 3" key="1">
    <citation type="submission" date="2020-04" db="EMBL/GenBank/DDBJ databases">
        <title>Molecular characterization of pseudomonads from Agaricus bisporus reveal novel blotch 2 pathogens in Western Europe.</title>
        <authorList>
            <person name="Taparia T."/>
            <person name="Krijger M."/>
            <person name="Haynes E."/>
            <person name="Elpinstone J.G."/>
            <person name="Noble R."/>
            <person name="Van Der Wolf J."/>
        </authorList>
    </citation>
    <scope>NUCLEOTIDE SEQUENCE [LARGE SCALE GENOMIC DNA]</scope>
    <source>
        <strain evidence="2 3">IPO3737</strain>
    </source>
</reference>
<comment type="caution">
    <text evidence="2">The sequence shown here is derived from an EMBL/GenBank/DDBJ whole genome shotgun (WGS) entry which is preliminary data.</text>
</comment>
<accession>A0A7Y7YAQ7</accession>
<organism evidence="2 3">
    <name type="scientific">Pseudomonas gingeri</name>
    <dbReference type="NCBI Taxonomy" id="117681"/>
    <lineage>
        <taxon>Bacteria</taxon>
        <taxon>Pseudomonadati</taxon>
        <taxon>Pseudomonadota</taxon>
        <taxon>Gammaproteobacteria</taxon>
        <taxon>Pseudomonadales</taxon>
        <taxon>Pseudomonadaceae</taxon>
        <taxon>Pseudomonas</taxon>
    </lineage>
</organism>
<dbReference type="CDD" id="cd20685">
    <property type="entry name" value="CdiA-CT_Ecl_RNase-like"/>
    <property type="match status" value="1"/>
</dbReference>
<dbReference type="AlphaFoldDB" id="A0A7Y7YAQ7"/>
<feature type="domain" description="Novel toxin 21" evidence="1">
    <location>
        <begin position="42"/>
        <end position="108"/>
    </location>
</feature>
<evidence type="ECO:0000313" key="3">
    <source>
        <dbReference type="Proteomes" id="UP000520592"/>
    </source>
</evidence>
<evidence type="ECO:0000313" key="2">
    <source>
        <dbReference type="EMBL" id="NWC32979.1"/>
    </source>
</evidence>
<dbReference type="Gene3D" id="3.10.380.20">
    <property type="entry name" value="Novel toxin 21 (CdiA), C-terminal domain"/>
    <property type="match status" value="1"/>
</dbReference>
<name>A0A7Y7YAQ7_9PSED</name>
<dbReference type="InterPro" id="IPR038181">
    <property type="entry name" value="Ntox21_sf"/>
</dbReference>
<proteinExistence type="predicted"/>
<dbReference type="Pfam" id="PF15526">
    <property type="entry name" value="Ntox21"/>
    <property type="match status" value="1"/>
</dbReference>
<sequence length="108" mass="11461">MLKSSRVAACMPGIPDAGVLVCGVPMKLAEPVYKTNSEAAQAAKAPGFRKVNETVHGHTVFKKGNFYITRDVDGHIGGAWKMAKSIEDLASKTGRAGTFDANLRKVGD</sequence>